<evidence type="ECO:0000256" key="6">
    <source>
        <dbReference type="RuleBase" id="RU000397"/>
    </source>
</evidence>
<accession>A0A377JLM5</accession>
<evidence type="ECO:0000256" key="1">
    <source>
        <dbReference type="ARBA" id="ARBA00023002"/>
    </source>
</evidence>
<dbReference type="GO" id="GO:0004365">
    <property type="term" value="F:glyceraldehyde-3-phosphate dehydrogenase (NAD+) (phosphorylating) activity"/>
    <property type="evidence" value="ECO:0007669"/>
    <property type="project" value="UniProtKB-EC"/>
</dbReference>
<dbReference type="PANTHER" id="PTHR43148">
    <property type="entry name" value="GLYCERALDEHYDE-3-PHOSPHATE DEHYDROGENASE 2"/>
    <property type="match status" value="1"/>
</dbReference>
<dbReference type="PIRSF" id="PIRSF000149">
    <property type="entry name" value="GAP_DH"/>
    <property type="match status" value="1"/>
</dbReference>
<dbReference type="InterPro" id="IPR020828">
    <property type="entry name" value="GlycerAld_3-P_DH_NAD(P)-bd"/>
</dbReference>
<organism evidence="8 9">
    <name type="scientific">Helicobacter cinaedi</name>
    <dbReference type="NCBI Taxonomy" id="213"/>
    <lineage>
        <taxon>Bacteria</taxon>
        <taxon>Pseudomonadati</taxon>
        <taxon>Campylobacterota</taxon>
        <taxon>Epsilonproteobacteria</taxon>
        <taxon>Campylobacterales</taxon>
        <taxon>Helicobacteraceae</taxon>
        <taxon>Helicobacter</taxon>
    </lineage>
</organism>
<feature type="site" description="Activates thiol group during catalysis" evidence="5">
    <location>
        <position position="186"/>
    </location>
</feature>
<feature type="binding site" evidence="3">
    <location>
        <position position="189"/>
    </location>
    <ligand>
        <name>D-glyceraldehyde 3-phosphate</name>
        <dbReference type="ChEBI" id="CHEBI:59776"/>
    </ligand>
</feature>
<dbReference type="InterPro" id="IPR036291">
    <property type="entry name" value="NAD(P)-bd_dom_sf"/>
</dbReference>
<dbReference type="EC" id="1.2.1.9" evidence="8"/>
<dbReference type="RefSeq" id="WP_115025513.1">
    <property type="nucleotide sequence ID" value="NZ_UGHZ01000001.1"/>
</dbReference>
<dbReference type="GO" id="GO:0051287">
    <property type="term" value="F:NAD binding"/>
    <property type="evidence" value="ECO:0007669"/>
    <property type="project" value="InterPro"/>
</dbReference>
<dbReference type="InterPro" id="IPR020829">
    <property type="entry name" value="GlycerAld_3-P_DH_cat"/>
</dbReference>
<evidence type="ECO:0000313" key="9">
    <source>
        <dbReference type="Proteomes" id="UP000255335"/>
    </source>
</evidence>
<dbReference type="GO" id="GO:0008886">
    <property type="term" value="F:glyceraldehyde-3-phosphate dehydrogenase (NADP+) (non-phosphorylating) activity"/>
    <property type="evidence" value="ECO:0007669"/>
    <property type="project" value="UniProtKB-EC"/>
</dbReference>
<proteinExistence type="inferred from homology"/>
<name>A0A377JLM5_9HELI</name>
<keyword evidence="4" id="KW-0547">Nucleotide-binding</keyword>
<evidence type="ECO:0000256" key="4">
    <source>
        <dbReference type="PIRSR" id="PIRSR000149-3"/>
    </source>
</evidence>
<dbReference type="AlphaFoldDB" id="A0A377JLM5"/>
<feature type="active site" description="Nucleophile" evidence="2">
    <location>
        <position position="159"/>
    </location>
</feature>
<gene>
    <name evidence="8" type="primary">gap_1</name>
    <name evidence="8" type="ORF">NCTC12221_00068</name>
</gene>
<feature type="binding site" evidence="4">
    <location>
        <position position="323"/>
    </location>
    <ligand>
        <name>NAD(+)</name>
        <dbReference type="ChEBI" id="CHEBI:57540"/>
    </ligand>
</feature>
<dbReference type="Pfam" id="PF00044">
    <property type="entry name" value="Gp_dh_N"/>
    <property type="match status" value="1"/>
</dbReference>
<dbReference type="Proteomes" id="UP000255335">
    <property type="component" value="Unassembled WGS sequence"/>
</dbReference>
<protein>
    <submittedName>
        <fullName evidence="8">Glyceraldehyde-3-phosphate dehydrogenase</fullName>
        <ecNumber evidence="8">1.2.1.12</ecNumber>
        <ecNumber evidence="8">1.2.1.9</ecNumber>
    </submittedName>
</protein>
<feature type="binding site" evidence="4">
    <location>
        <begin position="11"/>
        <end position="12"/>
    </location>
    <ligand>
        <name>NAD(+)</name>
        <dbReference type="ChEBI" id="CHEBI:57540"/>
    </ligand>
</feature>
<reference evidence="8 9" key="1">
    <citation type="submission" date="2018-06" db="EMBL/GenBank/DDBJ databases">
        <authorList>
            <consortium name="Pathogen Informatics"/>
            <person name="Doyle S."/>
        </authorList>
    </citation>
    <scope>NUCLEOTIDE SEQUENCE [LARGE SCALE GENOMIC DNA]</scope>
    <source>
        <strain evidence="8 9">NCTC12221</strain>
    </source>
</reference>
<feature type="binding site" evidence="3">
    <location>
        <begin position="158"/>
        <end position="160"/>
    </location>
    <ligand>
        <name>D-glyceraldehyde 3-phosphate</name>
        <dbReference type="ChEBI" id="CHEBI:59776"/>
    </ligand>
</feature>
<dbReference type="SMART" id="SM00846">
    <property type="entry name" value="Gp_dh_N"/>
    <property type="match status" value="1"/>
</dbReference>
<feature type="binding site" evidence="3">
    <location>
        <begin position="218"/>
        <end position="219"/>
    </location>
    <ligand>
        <name>D-glyceraldehyde 3-phosphate</name>
        <dbReference type="ChEBI" id="CHEBI:59776"/>
    </ligand>
</feature>
<keyword evidence="4" id="KW-0520">NAD</keyword>
<dbReference type="Pfam" id="PF02800">
    <property type="entry name" value="Gp_dh_C"/>
    <property type="match status" value="1"/>
</dbReference>
<feature type="binding site" evidence="3">
    <location>
        <position position="241"/>
    </location>
    <ligand>
        <name>D-glyceraldehyde 3-phosphate</name>
        <dbReference type="ChEBI" id="CHEBI:59776"/>
    </ligand>
</feature>
<evidence type="ECO:0000256" key="2">
    <source>
        <dbReference type="PIRSR" id="PIRSR000149-1"/>
    </source>
</evidence>
<keyword evidence="1 8" id="KW-0560">Oxidoreductase</keyword>
<dbReference type="Gene3D" id="3.40.50.720">
    <property type="entry name" value="NAD(P)-binding Rossmann-like Domain"/>
    <property type="match status" value="1"/>
</dbReference>
<dbReference type="SUPFAM" id="SSF51735">
    <property type="entry name" value="NAD(P)-binding Rossmann-fold domains"/>
    <property type="match status" value="1"/>
</dbReference>
<dbReference type="EMBL" id="UGHZ01000001">
    <property type="protein sequence ID" value="STP08656.1"/>
    <property type="molecule type" value="Genomic_DNA"/>
</dbReference>
<evidence type="ECO:0000256" key="3">
    <source>
        <dbReference type="PIRSR" id="PIRSR000149-2"/>
    </source>
</evidence>
<feature type="binding site" evidence="4">
    <location>
        <position position="37"/>
    </location>
    <ligand>
        <name>NAD(+)</name>
        <dbReference type="ChEBI" id="CHEBI:57540"/>
    </ligand>
</feature>
<evidence type="ECO:0000313" key="8">
    <source>
        <dbReference type="EMBL" id="STP08656.1"/>
    </source>
</evidence>
<dbReference type="Gene3D" id="3.30.360.10">
    <property type="entry name" value="Dihydrodipicolinate Reductase, domain 2"/>
    <property type="match status" value="1"/>
</dbReference>
<dbReference type="CDD" id="cd05214">
    <property type="entry name" value="GAPDH_I_N"/>
    <property type="match status" value="1"/>
</dbReference>
<feature type="domain" description="Glyceraldehyde 3-phosphate dehydrogenase NAD(P) binding" evidence="7">
    <location>
        <begin position="2"/>
        <end position="159"/>
    </location>
</feature>
<comment type="similarity">
    <text evidence="6">Belongs to the glyceraldehyde-3-phosphate dehydrogenase family.</text>
</comment>
<sequence>MINIAINGFGRIGRSILRASLLDKDMCEDIRIVAINDIHDWEILSYLLERDSTHGALGLETTHSQNTLKIEGFPPIHTLTQSNPTKLDFAALGADIVLESSGKFLDSKTLAHHCQKGVKQKNMTKVMLCASPTDDMPTFALGVNHTQYSGESIFSNASCTANALAPLCKILNQDFGIELMSFCITHSYTNEQSLLDSVYPNDKRRSRAAAQNIIPTSTGASGTLIRLLPELQGKIAGHSVRVPVPNVLLLDITLTLSRHITTQNLHQSLIAAAQDSMKGIIDIDYKQGVSSDFIGNPHSVVFVPDLSYVLNGKMARIMAWCDNEWGYANRVLDMARFCVSH</sequence>
<dbReference type="EC" id="1.2.1.12" evidence="8"/>
<dbReference type="InterPro" id="IPR020831">
    <property type="entry name" value="GlycerAld/Erythrose_P_DH"/>
</dbReference>
<dbReference type="SUPFAM" id="SSF55347">
    <property type="entry name" value="Glyceraldehyde-3-phosphate dehydrogenase-like, C-terminal domain"/>
    <property type="match status" value="1"/>
</dbReference>
<dbReference type="PRINTS" id="PR00078">
    <property type="entry name" value="G3PDHDRGNASE"/>
</dbReference>
<evidence type="ECO:0000256" key="5">
    <source>
        <dbReference type="PIRSR" id="PIRSR000149-4"/>
    </source>
</evidence>
<evidence type="ECO:0000259" key="7">
    <source>
        <dbReference type="SMART" id="SM00846"/>
    </source>
</evidence>